<gene>
    <name evidence="2" type="ORF">ENV14_02360</name>
</gene>
<dbReference type="SUPFAM" id="SSF48310">
    <property type="entry name" value="Aldehyde ferredoxin oxidoreductase, C-terminal domains"/>
    <property type="match status" value="1"/>
</dbReference>
<organism evidence="2">
    <name type="scientific">Ignisphaera aggregans</name>
    <dbReference type="NCBI Taxonomy" id="334771"/>
    <lineage>
        <taxon>Archaea</taxon>
        <taxon>Thermoproteota</taxon>
        <taxon>Thermoprotei</taxon>
        <taxon>Desulfurococcales</taxon>
        <taxon>Desulfurococcaceae</taxon>
        <taxon>Ignisphaera</taxon>
    </lineage>
</organism>
<feature type="domain" description="Aldehyde ferredoxin oxidoreductase C-terminal" evidence="1">
    <location>
        <begin position="23"/>
        <end position="85"/>
    </location>
</feature>
<evidence type="ECO:0000259" key="1">
    <source>
        <dbReference type="Pfam" id="PF01314"/>
    </source>
</evidence>
<comment type="caution">
    <text evidence="2">The sequence shown here is derived from an EMBL/GenBank/DDBJ whole genome shotgun (WGS) entry which is preliminary data.</text>
</comment>
<dbReference type="Gene3D" id="1.10.599.10">
    <property type="entry name" value="Aldehyde Ferredoxin Oxidoreductase Protein, subunit A, domain 3"/>
    <property type="match status" value="1"/>
</dbReference>
<proteinExistence type="predicted"/>
<dbReference type="AlphaFoldDB" id="A0A7C4FGK7"/>
<dbReference type="GO" id="GO:0051536">
    <property type="term" value="F:iron-sulfur cluster binding"/>
    <property type="evidence" value="ECO:0007669"/>
    <property type="project" value="InterPro"/>
</dbReference>
<evidence type="ECO:0000313" key="2">
    <source>
        <dbReference type="EMBL" id="HGI87229.1"/>
    </source>
</evidence>
<sequence length="99" mass="11194">MWVFTALYTPSSLSTTGVEEFKSLCHLRLVGGRAFNLEKAFNVREGIGREHDTVPERILREPAPRPSAEGQVFELEKLLEEYYRAQAGTRRQGGLLAEN</sequence>
<dbReference type="Pfam" id="PF01314">
    <property type="entry name" value="AFOR_C"/>
    <property type="match status" value="1"/>
</dbReference>
<dbReference type="EMBL" id="DTFF01000020">
    <property type="protein sequence ID" value="HGI87229.1"/>
    <property type="molecule type" value="Genomic_DNA"/>
</dbReference>
<dbReference type="InterPro" id="IPR013985">
    <property type="entry name" value="Ald_Fedxn_OxRdtase_dom3"/>
</dbReference>
<protein>
    <recommendedName>
        <fullName evidence="1">Aldehyde ferredoxin oxidoreductase C-terminal domain-containing protein</fullName>
    </recommendedName>
</protein>
<dbReference type="InterPro" id="IPR001203">
    <property type="entry name" value="OxRdtase_Ald_Fedxn_C"/>
</dbReference>
<accession>A0A7C4FGK7</accession>
<dbReference type="GO" id="GO:0016625">
    <property type="term" value="F:oxidoreductase activity, acting on the aldehyde or oxo group of donors, iron-sulfur protein as acceptor"/>
    <property type="evidence" value="ECO:0007669"/>
    <property type="project" value="InterPro"/>
</dbReference>
<dbReference type="GO" id="GO:0009055">
    <property type="term" value="F:electron transfer activity"/>
    <property type="evidence" value="ECO:0007669"/>
    <property type="project" value="InterPro"/>
</dbReference>
<dbReference type="InterPro" id="IPR036021">
    <property type="entry name" value="Tungsten_al_ferr_oxy-like_C"/>
</dbReference>
<reference evidence="2" key="1">
    <citation type="journal article" date="2020" name="mSystems">
        <title>Genome- and Community-Level Interaction Insights into Carbon Utilization and Element Cycling Functions of Hydrothermarchaeota in Hydrothermal Sediment.</title>
        <authorList>
            <person name="Zhou Z."/>
            <person name="Liu Y."/>
            <person name="Xu W."/>
            <person name="Pan J."/>
            <person name="Luo Z.H."/>
            <person name="Li M."/>
        </authorList>
    </citation>
    <scope>NUCLEOTIDE SEQUENCE [LARGE SCALE GENOMIC DNA]</scope>
    <source>
        <strain evidence="2">SpSt-732</strain>
    </source>
</reference>
<name>A0A7C4FGK7_9CREN</name>